<reference evidence="2" key="1">
    <citation type="submission" date="2022-12" db="EMBL/GenBank/DDBJ databases">
        <authorList>
            <person name="Krivoruchko A.V."/>
            <person name="Elkin A."/>
        </authorList>
    </citation>
    <scope>NUCLEOTIDE SEQUENCE</scope>
    <source>
        <strain evidence="2">IEGM 1388</strain>
    </source>
</reference>
<evidence type="ECO:0000313" key="2">
    <source>
        <dbReference type="EMBL" id="MCZ4551462.1"/>
    </source>
</evidence>
<evidence type="ECO:0000313" key="3">
    <source>
        <dbReference type="Proteomes" id="UP001067235"/>
    </source>
</evidence>
<sequence>MSNVRRGRTTHLYDGELVVFHIGMTFNKWWRPDLWVPVFLAMPMMVKELSEDPESGLLDYEMLFNRNGPYVVQYWSSIDKLYEYASEGSLAHRPAWAKFNRTARKAPGAVGVWHETFVVERAESMFVDTKPLGLPRATTAVAVQKEHARAQSRLTDGRTTLPSTSAGLDRTGGGDNP</sequence>
<feature type="compositionally biased region" description="Polar residues" evidence="1">
    <location>
        <begin position="152"/>
        <end position="166"/>
    </location>
</feature>
<accession>A0ABT4MWV2</accession>
<keyword evidence="3" id="KW-1185">Reference proteome</keyword>
<dbReference type="InterPro" id="IPR025444">
    <property type="entry name" value="Monooxy_af470"/>
</dbReference>
<name>A0ABT4MWV2_GORRU</name>
<dbReference type="Proteomes" id="UP001067235">
    <property type="component" value="Unassembled WGS sequence"/>
</dbReference>
<organism evidence="2 3">
    <name type="scientific">Gordonia rubripertincta</name>
    <name type="common">Rhodococcus corallinus</name>
    <dbReference type="NCBI Taxonomy" id="36822"/>
    <lineage>
        <taxon>Bacteria</taxon>
        <taxon>Bacillati</taxon>
        <taxon>Actinomycetota</taxon>
        <taxon>Actinomycetes</taxon>
        <taxon>Mycobacteriales</taxon>
        <taxon>Gordoniaceae</taxon>
        <taxon>Gordonia</taxon>
    </lineage>
</organism>
<feature type="region of interest" description="Disordered" evidence="1">
    <location>
        <begin position="147"/>
        <end position="177"/>
    </location>
</feature>
<proteinExistence type="predicted"/>
<dbReference type="EMBL" id="JAPWIE010000004">
    <property type="protein sequence ID" value="MCZ4551462.1"/>
    <property type="molecule type" value="Genomic_DNA"/>
</dbReference>
<gene>
    <name evidence="2" type="ORF">O4213_15830</name>
</gene>
<comment type="caution">
    <text evidence="2">The sequence shown here is derived from an EMBL/GenBank/DDBJ whole genome shotgun (WGS) entry which is preliminary data.</text>
</comment>
<protein>
    <submittedName>
        <fullName evidence="2">DUF4188 domain-containing protein</fullName>
    </submittedName>
</protein>
<dbReference type="Pfam" id="PF13826">
    <property type="entry name" value="Monooxy_af470-like"/>
    <property type="match status" value="1"/>
</dbReference>
<evidence type="ECO:0000256" key="1">
    <source>
        <dbReference type="SAM" id="MobiDB-lite"/>
    </source>
</evidence>
<dbReference type="RefSeq" id="WP_301572300.1">
    <property type="nucleotide sequence ID" value="NZ_JAPWIE010000004.1"/>
</dbReference>